<keyword evidence="5" id="KW-0539">Nucleus</keyword>
<dbReference type="OrthoDB" id="6814312at2759"/>
<keyword evidence="2" id="KW-0677">Repeat</keyword>
<gene>
    <name evidence="11" type="ORF">CEUTPL_LOCUS9029</name>
</gene>
<dbReference type="FunFam" id="3.30.160.60:FF:000446">
    <property type="entry name" value="Zinc finger protein"/>
    <property type="match status" value="1"/>
</dbReference>
<evidence type="ECO:0000256" key="8">
    <source>
        <dbReference type="SAM" id="MobiDB-lite"/>
    </source>
</evidence>
<feature type="domain" description="C2H2-type" evidence="9">
    <location>
        <begin position="260"/>
        <end position="287"/>
    </location>
</feature>
<feature type="binding site" evidence="7">
    <location>
        <position position="61"/>
    </location>
    <ligand>
        <name>Zn(2+)</name>
        <dbReference type="ChEBI" id="CHEBI:29105"/>
    </ligand>
</feature>
<keyword evidence="3 6" id="KW-0863">Zinc-finger</keyword>
<organism evidence="11 12">
    <name type="scientific">Ceutorhynchus assimilis</name>
    <name type="common">cabbage seed weevil</name>
    <dbReference type="NCBI Taxonomy" id="467358"/>
    <lineage>
        <taxon>Eukaryota</taxon>
        <taxon>Metazoa</taxon>
        <taxon>Ecdysozoa</taxon>
        <taxon>Arthropoda</taxon>
        <taxon>Hexapoda</taxon>
        <taxon>Insecta</taxon>
        <taxon>Pterygota</taxon>
        <taxon>Neoptera</taxon>
        <taxon>Endopterygota</taxon>
        <taxon>Coleoptera</taxon>
        <taxon>Polyphaga</taxon>
        <taxon>Cucujiformia</taxon>
        <taxon>Curculionidae</taxon>
        <taxon>Ceutorhynchinae</taxon>
        <taxon>Ceutorhynchus</taxon>
    </lineage>
</organism>
<evidence type="ECO:0000313" key="12">
    <source>
        <dbReference type="Proteomes" id="UP001152799"/>
    </source>
</evidence>
<dbReference type="PROSITE" id="PS50157">
    <property type="entry name" value="ZINC_FINGER_C2H2_2"/>
    <property type="match status" value="5"/>
</dbReference>
<evidence type="ECO:0000259" key="10">
    <source>
        <dbReference type="PROSITE" id="PS51915"/>
    </source>
</evidence>
<dbReference type="PANTHER" id="PTHR24377">
    <property type="entry name" value="IP01015P-RELATED"/>
    <property type="match status" value="1"/>
</dbReference>
<accession>A0A9N9QPR6</accession>
<dbReference type="Gene3D" id="3.30.160.60">
    <property type="entry name" value="Classic Zinc Finger"/>
    <property type="match status" value="5"/>
</dbReference>
<feature type="binding site" evidence="7">
    <location>
        <position position="16"/>
    </location>
    <ligand>
        <name>Zn(2+)</name>
        <dbReference type="ChEBI" id="CHEBI:29105"/>
    </ligand>
</feature>
<feature type="domain" description="C2H2-type" evidence="9">
    <location>
        <begin position="200"/>
        <end position="223"/>
    </location>
</feature>
<feature type="binding site" evidence="7">
    <location>
        <position position="19"/>
    </location>
    <ligand>
        <name>Zn(2+)</name>
        <dbReference type="ChEBI" id="CHEBI:29105"/>
    </ligand>
</feature>
<name>A0A9N9QPR6_9CUCU</name>
<dbReference type="EMBL" id="OU892280">
    <property type="protein sequence ID" value="CAG9768491.1"/>
    <property type="molecule type" value="Genomic_DNA"/>
</dbReference>
<dbReference type="InterPro" id="IPR013087">
    <property type="entry name" value="Znf_C2H2_type"/>
</dbReference>
<reference evidence="11" key="1">
    <citation type="submission" date="2022-01" db="EMBL/GenBank/DDBJ databases">
        <authorList>
            <person name="King R."/>
        </authorList>
    </citation>
    <scope>NUCLEOTIDE SEQUENCE</scope>
</reference>
<feature type="domain" description="C2H2-type" evidence="9">
    <location>
        <begin position="232"/>
        <end position="259"/>
    </location>
</feature>
<dbReference type="GO" id="GO:0005634">
    <property type="term" value="C:nucleus"/>
    <property type="evidence" value="ECO:0007669"/>
    <property type="project" value="InterPro"/>
</dbReference>
<dbReference type="SUPFAM" id="SSF57667">
    <property type="entry name" value="beta-beta-alpha zinc fingers"/>
    <property type="match status" value="3"/>
</dbReference>
<dbReference type="Pfam" id="PF00096">
    <property type="entry name" value="zf-C2H2"/>
    <property type="match status" value="2"/>
</dbReference>
<dbReference type="InterPro" id="IPR012934">
    <property type="entry name" value="Znf_AD"/>
</dbReference>
<evidence type="ECO:0000259" key="9">
    <source>
        <dbReference type="PROSITE" id="PS50157"/>
    </source>
</evidence>
<evidence type="ECO:0000256" key="5">
    <source>
        <dbReference type="ARBA" id="ARBA00023242"/>
    </source>
</evidence>
<dbReference type="SMART" id="SM00868">
    <property type="entry name" value="zf-AD"/>
    <property type="match status" value="1"/>
</dbReference>
<keyword evidence="4 7" id="KW-0862">Zinc</keyword>
<evidence type="ECO:0000256" key="3">
    <source>
        <dbReference type="ARBA" id="ARBA00022771"/>
    </source>
</evidence>
<evidence type="ECO:0000256" key="6">
    <source>
        <dbReference type="PROSITE-ProRule" id="PRU00042"/>
    </source>
</evidence>
<dbReference type="InterPro" id="IPR036236">
    <property type="entry name" value="Znf_C2H2_sf"/>
</dbReference>
<dbReference type="InterPro" id="IPR050826">
    <property type="entry name" value="Krueppel_C2H2_ZnFinger"/>
</dbReference>
<evidence type="ECO:0000256" key="7">
    <source>
        <dbReference type="PROSITE-ProRule" id="PRU01263"/>
    </source>
</evidence>
<keyword evidence="12" id="KW-1185">Reference proteome</keyword>
<feature type="region of interest" description="Disordered" evidence="8">
    <location>
        <begin position="350"/>
        <end position="370"/>
    </location>
</feature>
<evidence type="ECO:0000256" key="4">
    <source>
        <dbReference type="ARBA" id="ARBA00022833"/>
    </source>
</evidence>
<evidence type="ECO:0000256" key="2">
    <source>
        <dbReference type="ARBA" id="ARBA00022737"/>
    </source>
</evidence>
<feature type="domain" description="C2H2-type" evidence="9">
    <location>
        <begin position="288"/>
        <end position="315"/>
    </location>
</feature>
<dbReference type="PROSITE" id="PS00028">
    <property type="entry name" value="ZINC_FINGER_C2H2_1"/>
    <property type="match status" value="5"/>
</dbReference>
<feature type="domain" description="ZAD" evidence="10">
    <location>
        <begin position="14"/>
        <end position="85"/>
    </location>
</feature>
<protein>
    <submittedName>
        <fullName evidence="11">Uncharacterized protein</fullName>
    </submittedName>
</protein>
<dbReference type="PROSITE" id="PS51915">
    <property type="entry name" value="ZAD"/>
    <property type="match status" value="1"/>
</dbReference>
<feature type="domain" description="C2H2-type" evidence="9">
    <location>
        <begin position="172"/>
        <end position="199"/>
    </location>
</feature>
<dbReference type="SMART" id="SM00355">
    <property type="entry name" value="ZnF_C2H2"/>
    <property type="match status" value="7"/>
</dbReference>
<dbReference type="Pfam" id="PF07776">
    <property type="entry name" value="zf-AD"/>
    <property type="match status" value="1"/>
</dbReference>
<evidence type="ECO:0000256" key="1">
    <source>
        <dbReference type="ARBA" id="ARBA00022723"/>
    </source>
</evidence>
<evidence type="ECO:0000313" key="11">
    <source>
        <dbReference type="EMBL" id="CAG9768491.1"/>
    </source>
</evidence>
<sequence length="370" mass="42684">MSDIPSTHELYVKEVCRVCLNDNTNDLLNLFETHAPEMLQFCGFLEVKELDDFPKKICSSCLTNVSTSYELKQLCQSSKTYFQSLSDLSMLDSELKVESDEDEDEDEPFVKTEPDCQMNVSDEKSLPADEINETSQGVVEEPVKFQCQKCRKAVFDQENDLFIHQSIHDPELICNQCNKKFDAVKVLQRHIKTHMVSKKFACRYCRKAYTESAALAKHIRSVHFKLPTDKKHACQYCGQKFVDNKYRLIHERKHTGEMPLQCSVCDKCFYDPSSFKAHLDAHYGIKVHLCPECGKSFLTGSLLKQHQHVHLKRPHICNACGLKLSQPRTLRRHQEVCFKKLHVRCTKFEEKQQTQSSGTRGNDSESDSQE</sequence>
<feature type="binding site" evidence="7">
    <location>
        <position position="58"/>
    </location>
    <ligand>
        <name>Zn(2+)</name>
        <dbReference type="ChEBI" id="CHEBI:29105"/>
    </ligand>
</feature>
<dbReference type="GO" id="GO:0008270">
    <property type="term" value="F:zinc ion binding"/>
    <property type="evidence" value="ECO:0007669"/>
    <property type="project" value="UniProtKB-UniRule"/>
</dbReference>
<dbReference type="Proteomes" id="UP001152799">
    <property type="component" value="Chromosome 4"/>
</dbReference>
<proteinExistence type="predicted"/>
<keyword evidence="1 7" id="KW-0479">Metal-binding</keyword>
<dbReference type="AlphaFoldDB" id="A0A9N9QPR6"/>
<dbReference type="Gene3D" id="3.40.1800.20">
    <property type="match status" value="1"/>
</dbReference>
<dbReference type="SUPFAM" id="SSF57716">
    <property type="entry name" value="Glucocorticoid receptor-like (DNA-binding domain)"/>
    <property type="match status" value="1"/>
</dbReference>